<dbReference type="Proteomes" id="UP001244011">
    <property type="component" value="Unassembled WGS sequence"/>
</dbReference>
<dbReference type="GO" id="GO:0016787">
    <property type="term" value="F:hydrolase activity"/>
    <property type="evidence" value="ECO:0007669"/>
    <property type="project" value="UniProtKB-KW"/>
</dbReference>
<organism evidence="1 2">
    <name type="scientific">Phialemonium atrogriseum</name>
    <dbReference type="NCBI Taxonomy" id="1093897"/>
    <lineage>
        <taxon>Eukaryota</taxon>
        <taxon>Fungi</taxon>
        <taxon>Dikarya</taxon>
        <taxon>Ascomycota</taxon>
        <taxon>Pezizomycotina</taxon>
        <taxon>Sordariomycetes</taxon>
        <taxon>Sordariomycetidae</taxon>
        <taxon>Cephalothecales</taxon>
        <taxon>Cephalothecaceae</taxon>
        <taxon>Phialemonium</taxon>
    </lineage>
</organism>
<proteinExistence type="predicted"/>
<dbReference type="Pfam" id="PF13671">
    <property type="entry name" value="AAA_33"/>
    <property type="match status" value="1"/>
</dbReference>
<evidence type="ECO:0000313" key="1">
    <source>
        <dbReference type="EMBL" id="KAK1768077.1"/>
    </source>
</evidence>
<evidence type="ECO:0000313" key="2">
    <source>
        <dbReference type="Proteomes" id="UP001244011"/>
    </source>
</evidence>
<keyword evidence="2" id="KW-1185">Reference proteome</keyword>
<dbReference type="RefSeq" id="XP_060284290.1">
    <property type="nucleotide sequence ID" value="XM_060427684.1"/>
</dbReference>
<dbReference type="Gene3D" id="3.40.50.300">
    <property type="entry name" value="P-loop containing nucleotide triphosphate hydrolases"/>
    <property type="match status" value="1"/>
</dbReference>
<dbReference type="EMBL" id="MU839006">
    <property type="protein sequence ID" value="KAK1768077.1"/>
    <property type="molecule type" value="Genomic_DNA"/>
</dbReference>
<dbReference type="GeneID" id="85310871"/>
<sequence length="213" mass="23880">MGIDPNTRGPETVDVGPPIKSIPNEVAGALSSAVARGQRTVVMTCGISGSGKSTLAKSITEAFPSFIRFSIDQYMFEHHGIYGRDFPPELYEPYQDEAEAALKGQLRQILTTGSNDIVLDYSFWCRKTRDEYRAIVDAEGAGLYQVILVSFRASEETLWERIEKREAERVRRETEGSAPDRDPGYKVSRDVLRSYVNGFEFPQDEGEIIVMVE</sequence>
<dbReference type="AlphaFoldDB" id="A0AAJ0C226"/>
<dbReference type="InterPro" id="IPR027417">
    <property type="entry name" value="P-loop_NTPase"/>
</dbReference>
<name>A0AAJ0C226_9PEZI</name>
<comment type="caution">
    <text evidence="1">The sequence shown here is derived from an EMBL/GenBank/DDBJ whole genome shotgun (WGS) entry which is preliminary data.</text>
</comment>
<reference evidence="1" key="1">
    <citation type="submission" date="2023-06" db="EMBL/GenBank/DDBJ databases">
        <title>Genome-scale phylogeny and comparative genomics of the fungal order Sordariales.</title>
        <authorList>
            <consortium name="Lawrence Berkeley National Laboratory"/>
            <person name="Hensen N."/>
            <person name="Bonometti L."/>
            <person name="Westerberg I."/>
            <person name="Brannstrom I.O."/>
            <person name="Guillou S."/>
            <person name="Cros-Aarteil S."/>
            <person name="Calhoun S."/>
            <person name="Haridas S."/>
            <person name="Kuo A."/>
            <person name="Mondo S."/>
            <person name="Pangilinan J."/>
            <person name="Riley R."/>
            <person name="Labutti K."/>
            <person name="Andreopoulos B."/>
            <person name="Lipzen A."/>
            <person name="Chen C."/>
            <person name="Yanf M."/>
            <person name="Daum C."/>
            <person name="Ng V."/>
            <person name="Clum A."/>
            <person name="Steindorff A."/>
            <person name="Ohm R."/>
            <person name="Martin F."/>
            <person name="Silar P."/>
            <person name="Natvig D."/>
            <person name="Lalanne C."/>
            <person name="Gautier V."/>
            <person name="Ament-Velasquez S.L."/>
            <person name="Kruys A."/>
            <person name="Hutchinson M.I."/>
            <person name="Powell A.J."/>
            <person name="Barry K."/>
            <person name="Miller A.N."/>
            <person name="Grigoriev I.V."/>
            <person name="Debuchy R."/>
            <person name="Gladieux P."/>
            <person name="Thoren M.H."/>
            <person name="Johannesson H."/>
        </authorList>
    </citation>
    <scope>NUCLEOTIDE SEQUENCE</scope>
    <source>
        <strain evidence="1">8032-3</strain>
    </source>
</reference>
<dbReference type="SUPFAM" id="SSF52540">
    <property type="entry name" value="P-loop containing nucleoside triphosphate hydrolases"/>
    <property type="match status" value="1"/>
</dbReference>
<gene>
    <name evidence="1" type="ORF">QBC33DRAFT_536185</name>
</gene>
<protein>
    <submittedName>
        <fullName evidence="1">P-loop containing nucleoside triphosphate hydrolase protein</fullName>
    </submittedName>
</protein>
<keyword evidence="1" id="KW-0378">Hydrolase</keyword>
<accession>A0AAJ0C226</accession>